<proteinExistence type="predicted"/>
<reference evidence="1 2" key="1">
    <citation type="submission" date="2023-07" db="EMBL/GenBank/DDBJ databases">
        <title>Sorghum-associated microbial communities from plants grown in Nebraska, USA.</title>
        <authorList>
            <person name="Schachtman D."/>
        </authorList>
    </citation>
    <scope>NUCLEOTIDE SEQUENCE [LARGE SCALE GENOMIC DNA]</scope>
    <source>
        <strain evidence="1 2">BE198</strain>
    </source>
</reference>
<dbReference type="InterPro" id="IPR029033">
    <property type="entry name" value="His_PPase_superfam"/>
</dbReference>
<evidence type="ECO:0008006" key="3">
    <source>
        <dbReference type="Google" id="ProtNLM"/>
    </source>
</evidence>
<dbReference type="Gene3D" id="3.40.50.1240">
    <property type="entry name" value="Phosphoglycerate mutase-like"/>
    <property type="match status" value="1"/>
</dbReference>
<sequence>MGHPHGPLSMPKSATVLLIRHAEKSGDPDDPELTSAGQARAQAYVAYFQTLDLDSARIAAPAWLIAKADDAESRRGRLTLEPLAAALRLPIDTALDEASVGRLAQRLLEDARYDDATTLVCWSHKHLPALAKALGAPKSLLPDGWPEDVFGWLLRLDYDATGALVAATRHEQRLMFGDCGTSS</sequence>
<gene>
    <name evidence="1" type="ORF">J2X06_002611</name>
</gene>
<dbReference type="EMBL" id="JAVDVY010000002">
    <property type="protein sequence ID" value="MDR7135402.1"/>
    <property type="molecule type" value="Genomic_DNA"/>
</dbReference>
<dbReference type="SUPFAM" id="SSF53254">
    <property type="entry name" value="Phosphoglycerate mutase-like"/>
    <property type="match status" value="1"/>
</dbReference>
<keyword evidence="2" id="KW-1185">Reference proteome</keyword>
<dbReference type="Proteomes" id="UP001251524">
    <property type="component" value="Unassembled WGS sequence"/>
</dbReference>
<organism evidence="1 2">
    <name type="scientific">Lysobacter niastensis</name>
    <dbReference type="NCBI Taxonomy" id="380629"/>
    <lineage>
        <taxon>Bacteria</taxon>
        <taxon>Pseudomonadati</taxon>
        <taxon>Pseudomonadota</taxon>
        <taxon>Gammaproteobacteria</taxon>
        <taxon>Lysobacterales</taxon>
        <taxon>Lysobacteraceae</taxon>
        <taxon>Lysobacter</taxon>
    </lineage>
</organism>
<evidence type="ECO:0000313" key="2">
    <source>
        <dbReference type="Proteomes" id="UP001251524"/>
    </source>
</evidence>
<evidence type="ECO:0000313" key="1">
    <source>
        <dbReference type="EMBL" id="MDR7135402.1"/>
    </source>
</evidence>
<name>A0ABU1WCR7_9GAMM</name>
<protein>
    <recommendedName>
        <fullName evidence="3">Histidine phosphatase family protein</fullName>
    </recommendedName>
</protein>
<accession>A0ABU1WCR7</accession>
<comment type="caution">
    <text evidence="1">The sequence shown here is derived from an EMBL/GenBank/DDBJ whole genome shotgun (WGS) entry which is preliminary data.</text>
</comment>
<dbReference type="RefSeq" id="WP_310063055.1">
    <property type="nucleotide sequence ID" value="NZ_JAVDVY010000002.1"/>
</dbReference>